<dbReference type="KEGG" id="tmo:TMO_b0574"/>
<keyword evidence="4" id="KW-0614">Plasmid</keyword>
<reference evidence="4 5" key="1">
    <citation type="journal article" date="2012" name="J. Am. Chem. Soc.">
        <title>Bacterial biosynthesis and maturation of the didemnin anti-cancer agents.</title>
        <authorList>
            <person name="Xu Y."/>
            <person name="Kersten R.D."/>
            <person name="Nam S.J."/>
            <person name="Lu L."/>
            <person name="Al-Suwailem A.M."/>
            <person name="Zheng H."/>
            <person name="Fenical W."/>
            <person name="Dorrestein P.C."/>
            <person name="Moore B.S."/>
            <person name="Qian P.Y."/>
        </authorList>
    </citation>
    <scope>NUCLEOTIDE SEQUENCE [LARGE SCALE GENOMIC DNA]</scope>
    <source>
        <strain evidence="4 5">KA081020-065</strain>
    </source>
</reference>
<dbReference type="AlphaFoldDB" id="I3TUZ4"/>
<dbReference type="PRINTS" id="PR01576">
    <property type="entry name" value="PDEFORMYLASE"/>
</dbReference>
<dbReference type="HOGENOM" id="CLU_061901_2_0_5"/>
<geneLocation type="plasmid" evidence="4 5">
    <name>pTM2</name>
</geneLocation>
<dbReference type="CDD" id="cd00487">
    <property type="entry name" value="Pep_deformylase"/>
    <property type="match status" value="1"/>
</dbReference>
<dbReference type="HAMAP" id="MF_00163">
    <property type="entry name" value="Pep_deformylase"/>
    <property type="match status" value="1"/>
</dbReference>
<dbReference type="Gene3D" id="3.90.45.10">
    <property type="entry name" value="Peptide deformylase"/>
    <property type="match status" value="1"/>
</dbReference>
<comment type="similarity">
    <text evidence="1 2">Belongs to the polypeptide deformylase family.</text>
</comment>
<feature type="compositionally biased region" description="Acidic residues" evidence="3">
    <location>
        <begin position="69"/>
        <end position="91"/>
    </location>
</feature>
<evidence type="ECO:0000256" key="1">
    <source>
        <dbReference type="ARBA" id="ARBA00010759"/>
    </source>
</evidence>
<dbReference type="InterPro" id="IPR036821">
    <property type="entry name" value="Peptide_deformylase_sf"/>
</dbReference>
<keyword evidence="5" id="KW-1185">Reference proteome</keyword>
<evidence type="ECO:0000313" key="5">
    <source>
        <dbReference type="Proteomes" id="UP000005258"/>
    </source>
</evidence>
<protein>
    <recommendedName>
        <fullName evidence="2">Peptide deformylase-like</fullName>
    </recommendedName>
    <alternativeName>
        <fullName evidence="2">Polypeptide deformylase-like</fullName>
    </alternativeName>
</protein>
<sequence length="194" mass="21152">MPVRPIVMFPDPRLTSPAAEVTSFDAALAALADDLLDTMRDAPGIGITAPHLGLLHRLVVIELPDDAEAGDAEAGDAEAGDAEAGDAEAGDPEGVRIYVNPRITWSSDDTVIHEEGSISMPGVSEEVERPARIRLTWQDLTGAAHEAEADGLLAICLQHEIDQLDGIFWTRRLSKLRRDRLHKRYEKMRKAGSR</sequence>
<proteinExistence type="inferred from homology"/>
<dbReference type="InterPro" id="IPR023635">
    <property type="entry name" value="Peptide_deformylase"/>
</dbReference>
<feature type="region of interest" description="Disordered" evidence="3">
    <location>
        <begin position="69"/>
        <end position="92"/>
    </location>
</feature>
<dbReference type="Proteomes" id="UP000005258">
    <property type="component" value="Plasmid pTM2"/>
</dbReference>
<evidence type="ECO:0000256" key="2">
    <source>
        <dbReference type="HAMAP-Rule" id="MF_00163"/>
    </source>
</evidence>
<dbReference type="EMBL" id="CP003238">
    <property type="protein sequence ID" value="AFK56582.1"/>
    <property type="molecule type" value="Genomic_DNA"/>
</dbReference>
<evidence type="ECO:0000313" key="4">
    <source>
        <dbReference type="EMBL" id="AFK56582.1"/>
    </source>
</evidence>
<dbReference type="PANTHER" id="PTHR10458">
    <property type="entry name" value="PEPTIDE DEFORMYLASE"/>
    <property type="match status" value="1"/>
</dbReference>
<dbReference type="PATRIC" id="fig|1110502.3.peg.4835"/>
<accession>I3TUZ4</accession>
<feature type="active site" evidence="2">
    <location>
        <position position="160"/>
    </location>
</feature>
<gene>
    <name evidence="4" type="ordered locus">TMO_b0574</name>
</gene>
<dbReference type="PANTHER" id="PTHR10458:SF22">
    <property type="entry name" value="PEPTIDE DEFORMYLASE"/>
    <property type="match status" value="1"/>
</dbReference>
<dbReference type="Pfam" id="PF01327">
    <property type="entry name" value="Pep_deformylase"/>
    <property type="match status" value="1"/>
</dbReference>
<dbReference type="SUPFAM" id="SSF56420">
    <property type="entry name" value="Peptide deformylase"/>
    <property type="match status" value="1"/>
</dbReference>
<organism evidence="4 5">
    <name type="scientific">Tistrella mobilis (strain KA081020-065)</name>
    <dbReference type="NCBI Taxonomy" id="1110502"/>
    <lineage>
        <taxon>Bacteria</taxon>
        <taxon>Pseudomonadati</taxon>
        <taxon>Pseudomonadota</taxon>
        <taxon>Alphaproteobacteria</taxon>
        <taxon>Geminicoccales</taxon>
        <taxon>Geminicoccaceae</taxon>
        <taxon>Tistrella</taxon>
    </lineage>
</organism>
<dbReference type="GO" id="GO:0042586">
    <property type="term" value="F:peptide deformylase activity"/>
    <property type="evidence" value="ECO:0007669"/>
    <property type="project" value="InterPro"/>
</dbReference>
<name>I3TUZ4_TISMK</name>
<evidence type="ECO:0000256" key="3">
    <source>
        <dbReference type="SAM" id="MobiDB-lite"/>
    </source>
</evidence>
<dbReference type="RefSeq" id="WP_014753334.1">
    <property type="nucleotide sequence ID" value="NC_017966.1"/>
</dbReference>
<dbReference type="PIRSF" id="PIRSF004749">
    <property type="entry name" value="Pep_def"/>
    <property type="match status" value="1"/>
</dbReference>
<dbReference type="NCBIfam" id="NF001159">
    <property type="entry name" value="PRK00150.1-3"/>
    <property type="match status" value="1"/>
</dbReference>
<comment type="caution">
    <text evidence="2">Lacks conserved residue(s) required for the propagation of feature annotation.</text>
</comment>